<dbReference type="OrthoDB" id="9806350at2"/>
<dbReference type="EMBL" id="FMXQ01000004">
    <property type="protein sequence ID" value="SDB30121.1"/>
    <property type="molecule type" value="Genomic_DNA"/>
</dbReference>
<evidence type="ECO:0000313" key="3">
    <source>
        <dbReference type="Proteomes" id="UP000199071"/>
    </source>
</evidence>
<accession>A0A1G6CBF5</accession>
<dbReference type="AlphaFoldDB" id="A0A1G6CBF5"/>
<feature type="domain" description="Endoribonuclease L-PSP/chorismate mutase-like" evidence="1">
    <location>
        <begin position="7"/>
        <end position="154"/>
    </location>
</feature>
<dbReference type="Proteomes" id="UP000199071">
    <property type="component" value="Unassembled WGS sequence"/>
</dbReference>
<dbReference type="PANTHER" id="PTHR43760:SF1">
    <property type="entry name" value="ENDORIBONUCLEASE L-PSP_CHORISMATE MUTASE-LIKE DOMAIN-CONTAINING PROTEIN"/>
    <property type="match status" value="1"/>
</dbReference>
<proteinExistence type="predicted"/>
<dbReference type="CDD" id="cd02199">
    <property type="entry name" value="YjgF_YER057c_UK114_like_1"/>
    <property type="match status" value="1"/>
</dbReference>
<gene>
    <name evidence="2" type="ORF">SAMN02982931_02282</name>
</gene>
<name>A0A1G6CBF5_9HYPH</name>
<dbReference type="Gene3D" id="3.30.1330.40">
    <property type="entry name" value="RutC-like"/>
    <property type="match status" value="1"/>
</dbReference>
<evidence type="ECO:0000259" key="1">
    <source>
        <dbReference type="Pfam" id="PF14588"/>
    </source>
</evidence>
<dbReference type="InterPro" id="IPR013813">
    <property type="entry name" value="Endoribo_LPSP/chorism_mut-like"/>
</dbReference>
<reference evidence="2 3" key="1">
    <citation type="submission" date="2016-10" db="EMBL/GenBank/DDBJ databases">
        <authorList>
            <person name="de Groot N.N."/>
        </authorList>
    </citation>
    <scope>NUCLEOTIDE SEQUENCE [LARGE SCALE GENOMIC DNA]</scope>
    <source>
        <strain evidence="2 3">ATCC 35022</strain>
    </source>
</reference>
<protein>
    <submittedName>
        <fullName evidence="2">Enamine deaminase RidA, house cleaning of reactive enamine intermediates, YjgF/YER057c/UK114 family</fullName>
    </submittedName>
</protein>
<sequence length="154" mass="16716">MTDKTPEQRIAELGLKLPPAAGAVANYVPWAITGNLVMTSGNLPWRDGKLAYVGKIGRELSGEDGYLSCQLSCLNALAQIREAAGELSRVKRIVRLEGVLGVADDFKDHPNCLNGASDLINTAFEDKGRHTRMIYTNPVMPLDCTSLVVLYAEI</sequence>
<dbReference type="PANTHER" id="PTHR43760">
    <property type="entry name" value="ENDORIBONUCLEASE-RELATED"/>
    <property type="match status" value="1"/>
</dbReference>
<dbReference type="STRING" id="665467.SAMN02982931_02282"/>
<dbReference type="InterPro" id="IPR035959">
    <property type="entry name" value="RutC-like_sf"/>
</dbReference>
<dbReference type="Pfam" id="PF14588">
    <property type="entry name" value="YjgF_endoribonc"/>
    <property type="match status" value="1"/>
</dbReference>
<dbReference type="SUPFAM" id="SSF55298">
    <property type="entry name" value="YjgF-like"/>
    <property type="match status" value="1"/>
</dbReference>
<organism evidence="2 3">
    <name type="scientific">Bauldia litoralis</name>
    <dbReference type="NCBI Taxonomy" id="665467"/>
    <lineage>
        <taxon>Bacteria</taxon>
        <taxon>Pseudomonadati</taxon>
        <taxon>Pseudomonadota</taxon>
        <taxon>Alphaproteobacteria</taxon>
        <taxon>Hyphomicrobiales</taxon>
        <taxon>Kaistiaceae</taxon>
        <taxon>Bauldia</taxon>
    </lineage>
</organism>
<evidence type="ECO:0000313" key="2">
    <source>
        <dbReference type="EMBL" id="SDB30121.1"/>
    </source>
</evidence>
<dbReference type="RefSeq" id="WP_090876552.1">
    <property type="nucleotide sequence ID" value="NZ_FMXQ01000004.1"/>
</dbReference>
<keyword evidence="3" id="KW-1185">Reference proteome</keyword>